<evidence type="ECO:0000259" key="2">
    <source>
        <dbReference type="Pfam" id="PF13719"/>
    </source>
</evidence>
<feature type="domain" description="Zinc finger/thioredoxin putative" evidence="2">
    <location>
        <begin position="1"/>
        <end position="37"/>
    </location>
</feature>
<feature type="compositionally biased region" description="Low complexity" evidence="1">
    <location>
        <begin position="194"/>
        <end position="203"/>
    </location>
</feature>
<sequence>MFTQCQHCLTMFRITPEQLKAADGKVRCCQCNNVFNALHKLMESPTSFTNDDDDLQEELAEIEQNGGIAASQPLNGEATSDGLVIESGLVSDSEVEKSLDALADEEPPAQQLGEESILEADENSSEFDSQNQFLLERDDGLETEPDYFAAGTESQMSELLDRDSASLLLAENGADNRLAEVISFENHDKESLAEPESSTSSEEPNTGTDSATSVEIPTGEEKSTDTDDESSLEGKSILSDEKLEQALSLESIPLEQDFIPSEEEPLQSQDSLDEETRFTFEEEFEKPQPSRYRGYWIIGSLLLLLPLFGQITWYLRDSLVSHYAGRQILQGVCNLAGCEVPIRRDTEQIIISDRALTAHPEKEGILSLKLEMVNAAAFQQPFPRLQLSLYNDMGKIIARRTFLPDEYKADQYQSNPMMPKLRTVHVELELQDPGNEVTGFKFDFL</sequence>
<gene>
    <name evidence="3" type="ORF">JAY77_11465</name>
</gene>
<evidence type="ECO:0000313" key="3">
    <source>
        <dbReference type="EMBL" id="MCG7978740.1"/>
    </source>
</evidence>
<organism evidence="3 4">
    <name type="scientific">Candidatus Thiodiazotropha taylori</name>
    <dbReference type="NCBI Taxonomy" id="2792791"/>
    <lineage>
        <taxon>Bacteria</taxon>
        <taxon>Pseudomonadati</taxon>
        <taxon>Pseudomonadota</taxon>
        <taxon>Gammaproteobacteria</taxon>
        <taxon>Chromatiales</taxon>
        <taxon>Sedimenticolaceae</taxon>
        <taxon>Candidatus Thiodiazotropha</taxon>
    </lineage>
</organism>
<reference evidence="3" key="1">
    <citation type="journal article" date="2021" name="Proc. Natl. Acad. Sci. U.S.A.">
        <title>Global biogeography of chemosynthetic symbionts reveals both localized and globally distributed symbiont groups. .</title>
        <authorList>
            <person name="Osvatic J.T."/>
            <person name="Wilkins L.G.E."/>
            <person name="Leibrecht L."/>
            <person name="Leray M."/>
            <person name="Zauner S."/>
            <person name="Polzin J."/>
            <person name="Camacho Y."/>
            <person name="Gros O."/>
            <person name="van Gils J.A."/>
            <person name="Eisen J.A."/>
            <person name="Petersen J.M."/>
            <person name="Yuen B."/>
        </authorList>
    </citation>
    <scope>NUCLEOTIDE SEQUENCE</scope>
    <source>
        <strain evidence="3">MAGclacostrist055</strain>
    </source>
</reference>
<comment type="caution">
    <text evidence="3">The sequence shown here is derived from an EMBL/GenBank/DDBJ whole genome shotgun (WGS) entry which is preliminary data.</text>
</comment>
<dbReference type="Pfam" id="PF13719">
    <property type="entry name" value="Zn_ribbon_5"/>
    <property type="match status" value="1"/>
</dbReference>
<dbReference type="Proteomes" id="UP000886674">
    <property type="component" value="Unassembled WGS sequence"/>
</dbReference>
<feature type="region of interest" description="Disordered" evidence="1">
    <location>
        <begin position="186"/>
        <end position="236"/>
    </location>
</feature>
<dbReference type="NCBIfam" id="TIGR02098">
    <property type="entry name" value="MJ0042_CXXC"/>
    <property type="match status" value="1"/>
</dbReference>
<name>A0A9E4NL49_9GAMM</name>
<feature type="region of interest" description="Disordered" evidence="1">
    <location>
        <begin position="254"/>
        <end position="273"/>
    </location>
</feature>
<feature type="compositionally biased region" description="Polar residues" evidence="1">
    <location>
        <begin position="204"/>
        <end position="215"/>
    </location>
</feature>
<accession>A0A9E4NL49</accession>
<evidence type="ECO:0000256" key="1">
    <source>
        <dbReference type="SAM" id="MobiDB-lite"/>
    </source>
</evidence>
<protein>
    <submittedName>
        <fullName evidence="3">DUF3426 domain-containing protein</fullName>
    </submittedName>
</protein>
<dbReference type="Pfam" id="PF11906">
    <property type="entry name" value="DUF3426"/>
    <property type="match status" value="1"/>
</dbReference>
<dbReference type="EMBL" id="JAEPCR010000047">
    <property type="protein sequence ID" value="MCG7978740.1"/>
    <property type="molecule type" value="Genomic_DNA"/>
</dbReference>
<dbReference type="InterPro" id="IPR011723">
    <property type="entry name" value="Znf/thioredoxin_put"/>
</dbReference>
<evidence type="ECO:0000313" key="4">
    <source>
        <dbReference type="Proteomes" id="UP000886674"/>
    </source>
</evidence>
<dbReference type="AlphaFoldDB" id="A0A9E4NL49"/>
<proteinExistence type="predicted"/>
<dbReference type="InterPro" id="IPR021834">
    <property type="entry name" value="DUF3426"/>
</dbReference>